<dbReference type="InterPro" id="IPR020472">
    <property type="entry name" value="WD40_PAC1"/>
</dbReference>
<dbReference type="Gene3D" id="2.130.10.10">
    <property type="entry name" value="YVTN repeat-like/Quinoprotein amine dehydrogenase"/>
    <property type="match status" value="2"/>
</dbReference>
<dbReference type="AlphaFoldDB" id="A0A9W8B6W5"/>
<dbReference type="Pfam" id="PF00400">
    <property type="entry name" value="WD40"/>
    <property type="match status" value="5"/>
</dbReference>
<dbReference type="SUPFAM" id="SSF158230">
    <property type="entry name" value="PRP4-like"/>
    <property type="match status" value="1"/>
</dbReference>
<dbReference type="InterPro" id="IPR014906">
    <property type="entry name" value="PRP4-like"/>
</dbReference>
<proteinExistence type="predicted"/>
<dbReference type="OrthoDB" id="540662at2759"/>
<dbReference type="PROSITE" id="PS50082">
    <property type="entry name" value="WD_REPEATS_2"/>
    <property type="match status" value="4"/>
</dbReference>
<feature type="repeat" description="WD" evidence="3">
    <location>
        <begin position="262"/>
        <end position="303"/>
    </location>
</feature>
<evidence type="ECO:0000313" key="6">
    <source>
        <dbReference type="EMBL" id="KAJ1978733.1"/>
    </source>
</evidence>
<evidence type="ECO:0000313" key="7">
    <source>
        <dbReference type="Proteomes" id="UP001151582"/>
    </source>
</evidence>
<dbReference type="InterPro" id="IPR011047">
    <property type="entry name" value="Quinoprotein_ADH-like_sf"/>
</dbReference>
<evidence type="ECO:0000256" key="2">
    <source>
        <dbReference type="ARBA" id="ARBA00022737"/>
    </source>
</evidence>
<dbReference type="GO" id="GO:0046540">
    <property type="term" value="C:U4/U6 x U5 tri-snRNP complex"/>
    <property type="evidence" value="ECO:0007669"/>
    <property type="project" value="TreeGrafter"/>
</dbReference>
<gene>
    <name evidence="6" type="ORF">H4R34_003096</name>
</gene>
<evidence type="ECO:0000256" key="4">
    <source>
        <dbReference type="SAM" id="MobiDB-lite"/>
    </source>
</evidence>
<dbReference type="SMART" id="SM00320">
    <property type="entry name" value="WD40"/>
    <property type="match status" value="5"/>
</dbReference>
<dbReference type="SUPFAM" id="SSF50998">
    <property type="entry name" value="Quinoprotein alcohol dehydrogenase-like"/>
    <property type="match status" value="1"/>
</dbReference>
<feature type="domain" description="Pre-mRNA processing factor 4 (PRP4)-like" evidence="5">
    <location>
        <begin position="37"/>
        <end position="90"/>
    </location>
</feature>
<name>A0A9W8B6W5_9FUNG</name>
<dbReference type="CDD" id="cd00200">
    <property type="entry name" value="WD40"/>
    <property type="match status" value="1"/>
</dbReference>
<feature type="repeat" description="WD" evidence="3">
    <location>
        <begin position="348"/>
        <end position="373"/>
    </location>
</feature>
<keyword evidence="1 3" id="KW-0853">WD repeat</keyword>
<dbReference type="SMART" id="SM00500">
    <property type="entry name" value="SFM"/>
    <property type="match status" value="1"/>
</dbReference>
<dbReference type="Proteomes" id="UP001151582">
    <property type="component" value="Unassembled WGS sequence"/>
</dbReference>
<comment type="caution">
    <text evidence="6">The sequence shown here is derived from an EMBL/GenBank/DDBJ whole genome shotgun (WGS) entry which is preliminary data.</text>
</comment>
<accession>A0A9W8B6W5</accession>
<dbReference type="EMBL" id="JANBQB010000259">
    <property type="protein sequence ID" value="KAJ1978733.1"/>
    <property type="molecule type" value="Genomic_DNA"/>
</dbReference>
<sequence length="409" mass="45861">MASQDHDDTDLLSHQQEQELLDEFARREKARSIAVPTNDLQVKARLRELREPICLFAEGPMDRRSRLRYLLSKLSDEELQNLGFDREEEAGTSSGSDHSDDEQTEEFYTEGSEGLLKARQRIAEYSLARAQARIEREHAEHDIPVLTTKNHRNRINQRLQVQTIVVIAGYSGPPLSCIVLAEVPQCNIQMTFKGDYLATTSFDTTWRLWDTATQQELLLQEGHSKEVFGLAIHPDGSLVATGGFDGIGKLWDLRTGRSIFDLTGHVKEIYQLDFSPNGYHMASGSADNTVRIFDLRAMKCLTMLAAHKSLVSGLAFYQGPLDTDHGPATTMDIDTDEPRRPTQLSSAGTYLVSSSYDGTIKVWSADDWRLVTTLPDHGNKVMSVDIARDGQYIASCGFDKTFKLWGADE</sequence>
<evidence type="ECO:0000256" key="1">
    <source>
        <dbReference type="ARBA" id="ARBA00022574"/>
    </source>
</evidence>
<dbReference type="Pfam" id="PF08799">
    <property type="entry name" value="PRP4"/>
    <property type="match status" value="1"/>
</dbReference>
<dbReference type="InterPro" id="IPR015943">
    <property type="entry name" value="WD40/YVTN_repeat-like_dom_sf"/>
</dbReference>
<dbReference type="InterPro" id="IPR036285">
    <property type="entry name" value="PRP4-like_sf"/>
</dbReference>
<dbReference type="PANTHER" id="PTHR19846">
    <property type="entry name" value="WD40 REPEAT PROTEIN"/>
    <property type="match status" value="1"/>
</dbReference>
<feature type="repeat" description="WD" evidence="3">
    <location>
        <begin position="374"/>
        <end position="409"/>
    </location>
</feature>
<dbReference type="Gene3D" id="4.10.280.110">
    <property type="entry name" value="Pre-mRNA processing factor 4 domain"/>
    <property type="match status" value="1"/>
</dbReference>
<evidence type="ECO:0000259" key="5">
    <source>
        <dbReference type="SMART" id="SM00500"/>
    </source>
</evidence>
<dbReference type="PROSITE" id="PS50294">
    <property type="entry name" value="WD_REPEATS_REGION"/>
    <property type="match status" value="3"/>
</dbReference>
<dbReference type="PANTHER" id="PTHR19846:SF0">
    <property type="entry name" value="PRE-MRNA PROCESSING FACTOR 4"/>
    <property type="match status" value="1"/>
</dbReference>
<feature type="repeat" description="WD" evidence="3">
    <location>
        <begin position="220"/>
        <end position="261"/>
    </location>
</feature>
<keyword evidence="2" id="KW-0677">Repeat</keyword>
<dbReference type="GO" id="GO:0030621">
    <property type="term" value="F:U4 snRNA binding"/>
    <property type="evidence" value="ECO:0007669"/>
    <property type="project" value="TreeGrafter"/>
</dbReference>
<reference evidence="6" key="1">
    <citation type="submission" date="2022-07" db="EMBL/GenBank/DDBJ databases">
        <title>Phylogenomic reconstructions and comparative analyses of Kickxellomycotina fungi.</title>
        <authorList>
            <person name="Reynolds N.K."/>
            <person name="Stajich J.E."/>
            <person name="Barry K."/>
            <person name="Grigoriev I.V."/>
            <person name="Crous P."/>
            <person name="Smith M.E."/>
        </authorList>
    </citation>
    <scope>NUCLEOTIDE SEQUENCE</scope>
    <source>
        <strain evidence="6">RSA 567</strain>
    </source>
</reference>
<protein>
    <recommendedName>
        <fullName evidence="5">Pre-mRNA processing factor 4 (PRP4)-like domain-containing protein</fullName>
    </recommendedName>
</protein>
<keyword evidence="7" id="KW-1185">Reference proteome</keyword>
<organism evidence="6 7">
    <name type="scientific">Dimargaris verticillata</name>
    <dbReference type="NCBI Taxonomy" id="2761393"/>
    <lineage>
        <taxon>Eukaryota</taxon>
        <taxon>Fungi</taxon>
        <taxon>Fungi incertae sedis</taxon>
        <taxon>Zoopagomycota</taxon>
        <taxon>Kickxellomycotina</taxon>
        <taxon>Dimargaritomycetes</taxon>
        <taxon>Dimargaritales</taxon>
        <taxon>Dimargaritaceae</taxon>
        <taxon>Dimargaris</taxon>
    </lineage>
</organism>
<evidence type="ECO:0000256" key="3">
    <source>
        <dbReference type="PROSITE-ProRule" id="PRU00221"/>
    </source>
</evidence>
<dbReference type="FunFam" id="2.130.10.10:FF:000443">
    <property type="entry name" value="U4/U6 small nuclear ribonucleoprotein Prp4"/>
    <property type="match status" value="1"/>
</dbReference>
<dbReference type="PRINTS" id="PR00320">
    <property type="entry name" value="GPROTEINBRPT"/>
</dbReference>
<feature type="compositionally biased region" description="Acidic residues" evidence="4">
    <location>
        <begin position="99"/>
        <end position="108"/>
    </location>
</feature>
<dbReference type="GO" id="GO:0000398">
    <property type="term" value="P:mRNA splicing, via spliceosome"/>
    <property type="evidence" value="ECO:0007669"/>
    <property type="project" value="TreeGrafter"/>
</dbReference>
<dbReference type="InterPro" id="IPR001680">
    <property type="entry name" value="WD40_rpt"/>
</dbReference>
<dbReference type="GO" id="GO:0017070">
    <property type="term" value="F:U6 snRNA binding"/>
    <property type="evidence" value="ECO:0007669"/>
    <property type="project" value="TreeGrafter"/>
</dbReference>
<feature type="region of interest" description="Disordered" evidence="4">
    <location>
        <begin position="84"/>
        <end position="111"/>
    </location>
</feature>